<dbReference type="Proteomes" id="UP000252085">
    <property type="component" value="Unassembled WGS sequence"/>
</dbReference>
<dbReference type="AlphaFoldDB" id="A0A367R368"/>
<accession>A0A367R368</accession>
<protein>
    <submittedName>
        <fullName evidence="1">Uncharacterized protein</fullName>
    </submittedName>
</protein>
<comment type="caution">
    <text evidence="1">The sequence shown here is derived from an EMBL/GenBank/DDBJ whole genome shotgun (WGS) entry which is preliminary data.</text>
</comment>
<evidence type="ECO:0000313" key="2">
    <source>
        <dbReference type="Proteomes" id="UP000252085"/>
    </source>
</evidence>
<organism evidence="1 2">
    <name type="scientific">Nostoc punctiforme NIES-2108</name>
    <dbReference type="NCBI Taxonomy" id="1356359"/>
    <lineage>
        <taxon>Bacteria</taxon>
        <taxon>Bacillati</taxon>
        <taxon>Cyanobacteriota</taxon>
        <taxon>Cyanophyceae</taxon>
        <taxon>Nostocales</taxon>
        <taxon>Nostocaceae</taxon>
        <taxon>Nostoc</taxon>
    </lineage>
</organism>
<proteinExistence type="predicted"/>
<evidence type="ECO:0000313" key="1">
    <source>
        <dbReference type="EMBL" id="RCJ30855.1"/>
    </source>
</evidence>
<reference evidence="2" key="1">
    <citation type="submission" date="2016-04" db="EMBL/GenBank/DDBJ databases">
        <authorList>
            <person name="Tabuchi Yagui T.R."/>
        </authorList>
    </citation>
    <scope>NUCLEOTIDE SEQUENCE [LARGE SCALE GENOMIC DNA]</scope>
</reference>
<gene>
    <name evidence="1" type="ORF">A6769_32295</name>
</gene>
<name>A0A367R368_NOSPU</name>
<sequence length="100" mass="11437">MLLGRYKVYKALIDDIFSDSEDIEETTFPATDEDLLILTDKFLGFEIPSKVFLQAIAIADYDGAAAFRYVDTYLTTLKNKNKRKQKKLLVLGCSTRFDNN</sequence>
<dbReference type="EMBL" id="LXQE01000181">
    <property type="protein sequence ID" value="RCJ30855.1"/>
    <property type="molecule type" value="Genomic_DNA"/>
</dbReference>